<dbReference type="PANTHER" id="PTHR22792:SF159">
    <property type="entry name" value="LA-RELATED PROTEIN 1B-RELATED"/>
    <property type="match status" value="1"/>
</dbReference>
<dbReference type="SMART" id="SM00360">
    <property type="entry name" value="RRM"/>
    <property type="match status" value="1"/>
</dbReference>
<dbReference type="EMBL" id="SWLB01000003">
    <property type="protein sequence ID" value="KAF3339862.1"/>
    <property type="molecule type" value="Genomic_DNA"/>
</dbReference>
<dbReference type="Pfam" id="PF05383">
    <property type="entry name" value="La"/>
    <property type="match status" value="1"/>
</dbReference>
<dbReference type="Gene3D" id="3.30.70.330">
    <property type="match status" value="1"/>
</dbReference>
<evidence type="ECO:0000259" key="7">
    <source>
        <dbReference type="PROSITE" id="PS50102"/>
    </source>
</evidence>
<evidence type="ECO:0000256" key="6">
    <source>
        <dbReference type="SAM" id="MobiDB-lite"/>
    </source>
</evidence>
<evidence type="ECO:0000256" key="1">
    <source>
        <dbReference type="ARBA" id="ARBA00002339"/>
    </source>
</evidence>
<dbReference type="Proteomes" id="UP000623129">
    <property type="component" value="Unassembled WGS sequence"/>
</dbReference>
<evidence type="ECO:0000256" key="4">
    <source>
        <dbReference type="ARBA" id="ARBA00023242"/>
    </source>
</evidence>
<dbReference type="InterPro" id="IPR045180">
    <property type="entry name" value="La_dom_prot"/>
</dbReference>
<feature type="compositionally biased region" description="Basic residues" evidence="6">
    <location>
        <begin position="287"/>
        <end position="301"/>
    </location>
</feature>
<sequence length="357" mass="39095">MEEVEGASPASPPPLSSTIASPPHNPSLSDGNEEVIGENGEDHEQEIISSGDGALSDELCAKIVRQVEYYFSDANLPADKFLLKYTKKNGRGFVPIGVIASFRKMKRLVKDHSLIEAALRTSSNLVVSEDGKKVKRINPLPATAETKADRVIAETKADKLRTVMVENLPENYSEESIRQTFGEVGEIVKISIQDPQSAEGSHGKKEVYLIRNKVHAHALVEYNSIAAAEKAVATLNDEKDWRSGLRVKHLAKKTGSHMFDNFITKNKEAEGGEVGSEKDDKEEEHAKGRRHNNRTRRKGHVQKSAIEQGHGCGTVGSTSGVTNKPLPGPRMPDGTRGFTMGRGKPVRSDYKPDLQDP</sequence>
<comment type="subcellular location">
    <subcellularLocation>
        <location evidence="2">Nucleus</location>
    </subcellularLocation>
</comment>
<keyword evidence="10" id="KW-1185">Reference proteome</keyword>
<dbReference type="InterPro" id="IPR002344">
    <property type="entry name" value="Lupus_La"/>
</dbReference>
<protein>
    <submittedName>
        <fullName evidence="9">La-related protein 6A</fullName>
    </submittedName>
</protein>
<dbReference type="AlphaFoldDB" id="A0A833RHZ8"/>
<dbReference type="PRINTS" id="PR00302">
    <property type="entry name" value="LUPUSLA"/>
</dbReference>
<feature type="compositionally biased region" description="Basic and acidic residues" evidence="6">
    <location>
        <begin position="346"/>
        <end position="357"/>
    </location>
</feature>
<evidence type="ECO:0000256" key="3">
    <source>
        <dbReference type="ARBA" id="ARBA00022884"/>
    </source>
</evidence>
<evidence type="ECO:0000259" key="8">
    <source>
        <dbReference type="PROSITE" id="PS50961"/>
    </source>
</evidence>
<dbReference type="GO" id="GO:0005634">
    <property type="term" value="C:nucleus"/>
    <property type="evidence" value="ECO:0007669"/>
    <property type="project" value="UniProtKB-SubCell"/>
</dbReference>
<dbReference type="InterPro" id="IPR012677">
    <property type="entry name" value="Nucleotide-bd_a/b_plait_sf"/>
</dbReference>
<keyword evidence="4" id="KW-0539">Nucleus</keyword>
<comment type="function">
    <text evidence="1">Transcriptional regulator.</text>
</comment>
<feature type="domain" description="RRM" evidence="7">
    <location>
        <begin position="161"/>
        <end position="252"/>
    </location>
</feature>
<dbReference type="CDD" id="cd08033">
    <property type="entry name" value="LARP_6"/>
    <property type="match status" value="1"/>
</dbReference>
<accession>A0A833RHZ8</accession>
<evidence type="ECO:0000313" key="9">
    <source>
        <dbReference type="EMBL" id="KAF3339862.1"/>
    </source>
</evidence>
<dbReference type="InterPro" id="IPR006630">
    <property type="entry name" value="La_HTH"/>
</dbReference>
<dbReference type="InterPro" id="IPR036390">
    <property type="entry name" value="WH_DNA-bd_sf"/>
</dbReference>
<dbReference type="InterPro" id="IPR036388">
    <property type="entry name" value="WH-like_DNA-bd_sf"/>
</dbReference>
<dbReference type="PANTHER" id="PTHR22792">
    <property type="entry name" value="LUPUS LA PROTEIN-RELATED"/>
    <property type="match status" value="1"/>
</dbReference>
<dbReference type="GO" id="GO:1990904">
    <property type="term" value="C:ribonucleoprotein complex"/>
    <property type="evidence" value="ECO:0007669"/>
    <property type="project" value="InterPro"/>
</dbReference>
<feature type="region of interest" description="Disordered" evidence="6">
    <location>
        <begin position="261"/>
        <end position="357"/>
    </location>
</feature>
<dbReference type="PROSITE" id="PS50102">
    <property type="entry name" value="RRM"/>
    <property type="match status" value="1"/>
</dbReference>
<proteinExistence type="predicted"/>
<dbReference type="SUPFAM" id="SSF46785">
    <property type="entry name" value="Winged helix' DNA-binding domain"/>
    <property type="match status" value="1"/>
</dbReference>
<comment type="caution">
    <text evidence="9">The sequence shown here is derived from an EMBL/GenBank/DDBJ whole genome shotgun (WGS) entry which is preliminary data.</text>
</comment>
<evidence type="ECO:0000256" key="5">
    <source>
        <dbReference type="PROSITE-ProRule" id="PRU00332"/>
    </source>
</evidence>
<name>A0A833RHZ8_9POAL</name>
<evidence type="ECO:0000256" key="2">
    <source>
        <dbReference type="ARBA" id="ARBA00004123"/>
    </source>
</evidence>
<dbReference type="OrthoDB" id="435402at2759"/>
<evidence type="ECO:0000313" key="10">
    <source>
        <dbReference type="Proteomes" id="UP000623129"/>
    </source>
</evidence>
<dbReference type="GO" id="GO:0006396">
    <property type="term" value="P:RNA processing"/>
    <property type="evidence" value="ECO:0007669"/>
    <property type="project" value="InterPro"/>
</dbReference>
<dbReference type="FunFam" id="1.10.10.10:FF:000158">
    <property type="entry name" value="La ribonucleoprotein domain family member 7"/>
    <property type="match status" value="1"/>
</dbReference>
<dbReference type="InterPro" id="IPR035979">
    <property type="entry name" value="RBD_domain_sf"/>
</dbReference>
<feature type="compositionally biased region" description="Basic and acidic residues" evidence="6">
    <location>
        <begin position="265"/>
        <end position="286"/>
    </location>
</feature>
<dbReference type="InterPro" id="IPR000504">
    <property type="entry name" value="RRM_dom"/>
</dbReference>
<dbReference type="Pfam" id="PF00076">
    <property type="entry name" value="RRM_1"/>
    <property type="match status" value="1"/>
</dbReference>
<gene>
    <name evidence="9" type="ORF">FCM35_KLT15633</name>
</gene>
<keyword evidence="3 5" id="KW-0694">RNA-binding</keyword>
<dbReference type="GO" id="GO:0003729">
    <property type="term" value="F:mRNA binding"/>
    <property type="evidence" value="ECO:0007669"/>
    <property type="project" value="TreeGrafter"/>
</dbReference>
<reference evidence="9" key="1">
    <citation type="submission" date="2020-01" db="EMBL/GenBank/DDBJ databases">
        <title>Genome sequence of Kobresia littledalei, the first chromosome-level genome in the family Cyperaceae.</title>
        <authorList>
            <person name="Qu G."/>
        </authorList>
    </citation>
    <scope>NUCLEOTIDE SEQUENCE</scope>
    <source>
        <strain evidence="9">C.B.Clarke</strain>
        <tissue evidence="9">Leaf</tissue>
    </source>
</reference>
<feature type="domain" description="HTH La-type RNA-binding" evidence="8">
    <location>
        <begin position="53"/>
        <end position="144"/>
    </location>
</feature>
<feature type="region of interest" description="Disordered" evidence="6">
    <location>
        <begin position="1"/>
        <end position="45"/>
    </location>
</feature>
<organism evidence="9 10">
    <name type="scientific">Carex littledalei</name>
    <dbReference type="NCBI Taxonomy" id="544730"/>
    <lineage>
        <taxon>Eukaryota</taxon>
        <taxon>Viridiplantae</taxon>
        <taxon>Streptophyta</taxon>
        <taxon>Embryophyta</taxon>
        <taxon>Tracheophyta</taxon>
        <taxon>Spermatophyta</taxon>
        <taxon>Magnoliopsida</taxon>
        <taxon>Liliopsida</taxon>
        <taxon>Poales</taxon>
        <taxon>Cyperaceae</taxon>
        <taxon>Cyperoideae</taxon>
        <taxon>Cariceae</taxon>
        <taxon>Carex</taxon>
        <taxon>Carex subgen. Euthyceras</taxon>
    </lineage>
</organism>
<dbReference type="SUPFAM" id="SSF54928">
    <property type="entry name" value="RNA-binding domain, RBD"/>
    <property type="match status" value="1"/>
</dbReference>
<dbReference type="Gene3D" id="1.10.10.10">
    <property type="entry name" value="Winged helix-like DNA-binding domain superfamily/Winged helix DNA-binding domain"/>
    <property type="match status" value="1"/>
</dbReference>
<dbReference type="PROSITE" id="PS50961">
    <property type="entry name" value="HTH_LA"/>
    <property type="match status" value="1"/>
</dbReference>
<dbReference type="SMART" id="SM00715">
    <property type="entry name" value="LA"/>
    <property type="match status" value="1"/>
</dbReference>